<dbReference type="STRING" id="1194083.BN12_4030041"/>
<accession>A0A077M009</accession>
<evidence type="ECO:0000259" key="4">
    <source>
        <dbReference type="Pfam" id="PF17853"/>
    </source>
</evidence>
<dbReference type="AlphaFoldDB" id="A0A077M009"/>
<dbReference type="Pfam" id="PF14361">
    <property type="entry name" value="RsbRD_N"/>
    <property type="match status" value="1"/>
</dbReference>
<protein>
    <recommendedName>
        <fullName evidence="7">Transcriptional regulator, PucR family</fullName>
    </recommendedName>
</protein>
<name>A0A077M009_9MICO</name>
<keyword evidence="6" id="KW-1185">Reference proteome</keyword>
<dbReference type="Pfam" id="PF17853">
    <property type="entry name" value="GGDEF_2"/>
    <property type="match status" value="1"/>
</dbReference>
<dbReference type="PANTHER" id="PTHR33744:SF1">
    <property type="entry name" value="DNA-BINDING TRANSCRIPTIONAL ACTIVATOR ADER"/>
    <property type="match status" value="1"/>
</dbReference>
<dbReference type="InterPro" id="IPR051448">
    <property type="entry name" value="CdaR-like_regulators"/>
</dbReference>
<sequence>MTSGVGARTPSPATSAALPPELADLVGDVAELALVDLDRLVARMDAAVIELVPAFGADAGSVASLSASNRANIARPLTVWARRETGPVPIEVPLEALDGARTVARRGIDFSAIFQGYRRGQNIALEHYLDCAIRVVPSGPLQQELLRALSRRTYEWVDHVVAQVLAVAQHEREAVLGSALARRAETIRLILDGSPIVADRASEMLGYDLARRHTALVLWFPPTDEVHGALESAATVLARASGARPPLTLSAGPSVLWAWMGTDADPARDELRAVSDLIHPDIRVAVGPTRPGIAGFRSTHAAALAIQGLLSGRPGGAQPAFYDDLEVTALAAQDPERSAEFVRTTLGRLAADTPDAARLRETLRVFLDEAENAPRTAARLHTHRNTILKRVARATELLDRPPGARRLATELALELVHQIGPQLLTRT</sequence>
<organism evidence="5 6">
    <name type="scientific">Nostocoides japonicum T1-X7</name>
    <dbReference type="NCBI Taxonomy" id="1194083"/>
    <lineage>
        <taxon>Bacteria</taxon>
        <taxon>Bacillati</taxon>
        <taxon>Actinomycetota</taxon>
        <taxon>Actinomycetes</taxon>
        <taxon>Micrococcales</taxon>
        <taxon>Intrasporangiaceae</taxon>
        <taxon>Nostocoides</taxon>
    </lineage>
</organism>
<proteinExistence type="inferred from homology"/>
<comment type="caution">
    <text evidence="5">The sequence shown here is derived from an EMBL/GenBank/DDBJ whole genome shotgun (WGS) entry which is preliminary data.</text>
</comment>
<dbReference type="InterPro" id="IPR042070">
    <property type="entry name" value="PucR_C-HTH_sf"/>
</dbReference>
<dbReference type="PANTHER" id="PTHR33744">
    <property type="entry name" value="CARBOHYDRATE DIACID REGULATOR"/>
    <property type="match status" value="1"/>
</dbReference>
<dbReference type="Gene3D" id="1.10.10.2840">
    <property type="entry name" value="PucR C-terminal helix-turn-helix domain"/>
    <property type="match status" value="1"/>
</dbReference>
<evidence type="ECO:0000256" key="1">
    <source>
        <dbReference type="ARBA" id="ARBA00006754"/>
    </source>
</evidence>
<dbReference type="InterPro" id="IPR025751">
    <property type="entry name" value="RsbRD_N_dom"/>
</dbReference>
<comment type="similarity">
    <text evidence="1">Belongs to the CdaR family.</text>
</comment>
<feature type="domain" description="RsbT co-antagonist protein RsbRD N-terminal" evidence="3">
    <location>
        <begin position="38"/>
        <end position="183"/>
    </location>
</feature>
<evidence type="ECO:0000259" key="2">
    <source>
        <dbReference type="Pfam" id="PF13556"/>
    </source>
</evidence>
<dbReference type="Proteomes" id="UP000035721">
    <property type="component" value="Unassembled WGS sequence"/>
</dbReference>
<gene>
    <name evidence="5" type="ORF">BN12_4030041</name>
</gene>
<dbReference type="EMBL" id="CAJB01000339">
    <property type="protein sequence ID" value="CCH79166.1"/>
    <property type="molecule type" value="Genomic_DNA"/>
</dbReference>
<feature type="domain" description="PucR C-terminal helix-turn-helix" evidence="2">
    <location>
        <begin position="359"/>
        <end position="414"/>
    </location>
</feature>
<dbReference type="InterPro" id="IPR025736">
    <property type="entry name" value="PucR_C-HTH_dom"/>
</dbReference>
<evidence type="ECO:0000313" key="5">
    <source>
        <dbReference type="EMBL" id="CCH79166.1"/>
    </source>
</evidence>
<dbReference type="InterPro" id="IPR041522">
    <property type="entry name" value="CdaR_GGDEF"/>
</dbReference>
<evidence type="ECO:0000259" key="3">
    <source>
        <dbReference type="Pfam" id="PF14361"/>
    </source>
</evidence>
<reference evidence="5 6" key="1">
    <citation type="journal article" date="2013" name="ISME J.">
        <title>A metabolic model for members of the genus Tetrasphaera involved in enhanced biological phosphorus removal.</title>
        <authorList>
            <person name="Kristiansen R."/>
            <person name="Nguyen H.T.T."/>
            <person name="Saunders A.M."/>
            <person name="Nielsen J.L."/>
            <person name="Wimmer R."/>
            <person name="Le V.Q."/>
            <person name="McIlroy S.J."/>
            <person name="Petrovski S."/>
            <person name="Seviour R.J."/>
            <person name="Calteau A."/>
            <person name="Nielsen K.L."/>
            <person name="Nielsen P.H."/>
        </authorList>
    </citation>
    <scope>NUCLEOTIDE SEQUENCE [LARGE SCALE GENOMIC DNA]</scope>
    <source>
        <strain evidence="5 6">T1-X7</strain>
    </source>
</reference>
<dbReference type="Pfam" id="PF13556">
    <property type="entry name" value="HTH_30"/>
    <property type="match status" value="1"/>
</dbReference>
<feature type="domain" description="CdaR GGDEF-like" evidence="4">
    <location>
        <begin position="198"/>
        <end position="305"/>
    </location>
</feature>
<evidence type="ECO:0008006" key="7">
    <source>
        <dbReference type="Google" id="ProtNLM"/>
    </source>
</evidence>
<evidence type="ECO:0000313" key="6">
    <source>
        <dbReference type="Proteomes" id="UP000035721"/>
    </source>
</evidence>